<dbReference type="GeneID" id="20248863"/>
<feature type="signal peptide" evidence="1">
    <location>
        <begin position="1"/>
        <end position="19"/>
    </location>
</feature>
<dbReference type="Proteomes" id="UP000030746">
    <property type="component" value="Unassembled WGS sequence"/>
</dbReference>
<organism evidence="2 3">
    <name type="scientific">Lottia gigantea</name>
    <name type="common">Giant owl limpet</name>
    <dbReference type="NCBI Taxonomy" id="225164"/>
    <lineage>
        <taxon>Eukaryota</taxon>
        <taxon>Metazoa</taxon>
        <taxon>Spiralia</taxon>
        <taxon>Lophotrochozoa</taxon>
        <taxon>Mollusca</taxon>
        <taxon>Gastropoda</taxon>
        <taxon>Patellogastropoda</taxon>
        <taxon>Lottioidea</taxon>
        <taxon>Lottiidae</taxon>
        <taxon>Lottia</taxon>
    </lineage>
</organism>
<name>V4AJH2_LOTGI</name>
<dbReference type="EMBL" id="KB201750">
    <property type="protein sequence ID" value="ESO94840.1"/>
    <property type="molecule type" value="Genomic_DNA"/>
</dbReference>
<gene>
    <name evidence="2" type="ORF">LOTGIDRAFT_232270</name>
</gene>
<feature type="chain" id="PRO_5004717258" description="EF-hand domain-containing protein" evidence="1">
    <location>
        <begin position="20"/>
        <end position="131"/>
    </location>
</feature>
<accession>V4AJH2</accession>
<dbReference type="AlphaFoldDB" id="V4AJH2"/>
<dbReference type="HOGENOM" id="CLU_1929946_0_0_1"/>
<dbReference type="RefSeq" id="XP_009054579.1">
    <property type="nucleotide sequence ID" value="XM_009056331.1"/>
</dbReference>
<evidence type="ECO:0000313" key="2">
    <source>
        <dbReference type="EMBL" id="ESO94840.1"/>
    </source>
</evidence>
<dbReference type="KEGG" id="lgi:LOTGIDRAFT_232270"/>
<evidence type="ECO:0000313" key="3">
    <source>
        <dbReference type="Proteomes" id="UP000030746"/>
    </source>
</evidence>
<keyword evidence="3" id="KW-1185">Reference proteome</keyword>
<sequence>MKTLAIFFVAMIMLMLSQAFNSALESSDILKREGQHTVKKRQASLLAQLYAAGLDGAITPDELVLILGLNDIELNPVMLAADLNGNQFKFISLFLIDQFKGKADGVINNEWEYYLLLVALDIGGSGMIDDK</sequence>
<evidence type="ECO:0000256" key="1">
    <source>
        <dbReference type="SAM" id="SignalP"/>
    </source>
</evidence>
<proteinExistence type="predicted"/>
<dbReference type="CTD" id="20248863"/>
<keyword evidence="1" id="KW-0732">Signal</keyword>
<evidence type="ECO:0008006" key="4">
    <source>
        <dbReference type="Google" id="ProtNLM"/>
    </source>
</evidence>
<protein>
    <recommendedName>
        <fullName evidence="4">EF-hand domain-containing protein</fullName>
    </recommendedName>
</protein>
<reference evidence="2 3" key="1">
    <citation type="journal article" date="2013" name="Nature">
        <title>Insights into bilaterian evolution from three spiralian genomes.</title>
        <authorList>
            <person name="Simakov O."/>
            <person name="Marletaz F."/>
            <person name="Cho S.J."/>
            <person name="Edsinger-Gonzales E."/>
            <person name="Havlak P."/>
            <person name="Hellsten U."/>
            <person name="Kuo D.H."/>
            <person name="Larsson T."/>
            <person name="Lv J."/>
            <person name="Arendt D."/>
            <person name="Savage R."/>
            <person name="Osoegawa K."/>
            <person name="de Jong P."/>
            <person name="Grimwood J."/>
            <person name="Chapman J.A."/>
            <person name="Shapiro H."/>
            <person name="Aerts A."/>
            <person name="Otillar R.P."/>
            <person name="Terry A.Y."/>
            <person name="Boore J.L."/>
            <person name="Grigoriev I.V."/>
            <person name="Lindberg D.R."/>
            <person name="Seaver E.C."/>
            <person name="Weisblat D.A."/>
            <person name="Putnam N.H."/>
            <person name="Rokhsar D.S."/>
        </authorList>
    </citation>
    <scope>NUCLEOTIDE SEQUENCE [LARGE SCALE GENOMIC DNA]</scope>
</reference>